<evidence type="ECO:0000313" key="3">
    <source>
        <dbReference type="Proteomes" id="UP000184512"/>
    </source>
</evidence>
<protein>
    <submittedName>
        <fullName evidence="2">Uncharacterized protein</fullName>
    </submittedName>
</protein>
<evidence type="ECO:0000313" key="2">
    <source>
        <dbReference type="EMBL" id="SHI58938.1"/>
    </source>
</evidence>
<name>A0A1M6CE11_9ACTN</name>
<reference evidence="2 3" key="1">
    <citation type="submission" date="2016-11" db="EMBL/GenBank/DDBJ databases">
        <authorList>
            <person name="Jaros S."/>
            <person name="Januszkiewicz K."/>
            <person name="Wedrychowicz H."/>
        </authorList>
    </citation>
    <scope>NUCLEOTIDE SEQUENCE [LARGE SCALE GENOMIC DNA]</scope>
    <source>
        <strain evidence="2 3">DSM 12906</strain>
    </source>
</reference>
<dbReference type="STRING" id="1123357.SAMN02745244_00663"/>
<gene>
    <name evidence="2" type="ORF">SAMN02745244_00663</name>
</gene>
<proteinExistence type="predicted"/>
<dbReference type="Proteomes" id="UP000184512">
    <property type="component" value="Unassembled WGS sequence"/>
</dbReference>
<organism evidence="2 3">
    <name type="scientific">Tessaracoccus bendigoensis DSM 12906</name>
    <dbReference type="NCBI Taxonomy" id="1123357"/>
    <lineage>
        <taxon>Bacteria</taxon>
        <taxon>Bacillati</taxon>
        <taxon>Actinomycetota</taxon>
        <taxon>Actinomycetes</taxon>
        <taxon>Propionibacteriales</taxon>
        <taxon>Propionibacteriaceae</taxon>
        <taxon>Tessaracoccus</taxon>
    </lineage>
</organism>
<evidence type="ECO:0000256" key="1">
    <source>
        <dbReference type="SAM" id="MobiDB-lite"/>
    </source>
</evidence>
<feature type="compositionally biased region" description="Basic residues" evidence="1">
    <location>
        <begin position="41"/>
        <end position="51"/>
    </location>
</feature>
<accession>A0A1M6CE11</accession>
<feature type="compositionally biased region" description="Basic and acidic residues" evidence="1">
    <location>
        <begin position="71"/>
        <end position="85"/>
    </location>
</feature>
<feature type="region of interest" description="Disordered" evidence="1">
    <location>
        <begin position="1"/>
        <end position="85"/>
    </location>
</feature>
<dbReference type="AlphaFoldDB" id="A0A1M6CE11"/>
<sequence length="300" mass="32251">MPPDAGQLTAPAETTGAGGSPCHADIRVSVSDPPHSDARVHPHKPQRRAGRTARDRGCPRGWRAPPASPPVDERRSARLAGKEQPRQAAFAIPTITVLAPSGAIAGRWRCLADEPALHLREVLKFTEVEEEPSTTSALLQLDSVALISSHRAVTLRAHNRRPRGFLPRIGIVWTRVVRIGHATNHDDPSQIIGQLIEAGTECGTRGLDEDETGVWLAQTPRNKTGELCDSSNTKLCIDTPGSRRRGWNSKGSSSVQALGSDAVRRHAGGHPDPPGVAPHFARRTRPSATALTWSAQCLLP</sequence>
<dbReference type="EMBL" id="FQZG01000009">
    <property type="protein sequence ID" value="SHI58938.1"/>
    <property type="molecule type" value="Genomic_DNA"/>
</dbReference>
<keyword evidence="3" id="KW-1185">Reference proteome</keyword>